<keyword evidence="9" id="KW-1185">Reference proteome</keyword>
<evidence type="ECO:0000256" key="2">
    <source>
        <dbReference type="ARBA" id="ARBA00022448"/>
    </source>
</evidence>
<feature type="transmembrane region" description="Helical" evidence="7">
    <location>
        <begin position="314"/>
        <end position="333"/>
    </location>
</feature>
<keyword evidence="5 7" id="KW-1133">Transmembrane helix</keyword>
<proteinExistence type="predicted"/>
<feature type="transmembrane region" description="Helical" evidence="7">
    <location>
        <begin position="290"/>
        <end position="308"/>
    </location>
</feature>
<comment type="subcellular location">
    <subcellularLocation>
        <location evidence="1">Cell membrane</location>
        <topology evidence="1">Multi-pass membrane protein</topology>
    </subcellularLocation>
</comment>
<evidence type="ECO:0000256" key="4">
    <source>
        <dbReference type="ARBA" id="ARBA00022692"/>
    </source>
</evidence>
<feature type="transmembrane region" description="Helical" evidence="7">
    <location>
        <begin position="150"/>
        <end position="171"/>
    </location>
</feature>
<reference evidence="9" key="1">
    <citation type="journal article" date="2019" name="Int. J. Syst. Evol. Microbiol.">
        <title>The Global Catalogue of Microorganisms (GCM) 10K type strain sequencing project: providing services to taxonomists for standard genome sequencing and annotation.</title>
        <authorList>
            <consortium name="The Broad Institute Genomics Platform"/>
            <consortium name="The Broad Institute Genome Sequencing Center for Infectious Disease"/>
            <person name="Wu L."/>
            <person name="Ma J."/>
        </authorList>
    </citation>
    <scope>NUCLEOTIDE SEQUENCE [LARGE SCALE GENOMIC DNA]</scope>
    <source>
        <strain evidence="9">JCM 16259</strain>
    </source>
</reference>
<evidence type="ECO:0000256" key="5">
    <source>
        <dbReference type="ARBA" id="ARBA00022989"/>
    </source>
</evidence>
<dbReference type="InterPro" id="IPR036259">
    <property type="entry name" value="MFS_trans_sf"/>
</dbReference>
<feature type="transmembrane region" description="Helical" evidence="7">
    <location>
        <begin position="177"/>
        <end position="195"/>
    </location>
</feature>
<evidence type="ECO:0000256" key="1">
    <source>
        <dbReference type="ARBA" id="ARBA00004651"/>
    </source>
</evidence>
<name>A0ABP5Y5A9_9MICO</name>
<dbReference type="Gene3D" id="1.20.1250.20">
    <property type="entry name" value="MFS general substrate transporter like domains"/>
    <property type="match status" value="1"/>
</dbReference>
<feature type="transmembrane region" description="Helical" evidence="7">
    <location>
        <begin position="223"/>
        <end position="247"/>
    </location>
</feature>
<keyword evidence="2" id="KW-0813">Transport</keyword>
<dbReference type="SUPFAM" id="SSF103473">
    <property type="entry name" value="MFS general substrate transporter"/>
    <property type="match status" value="1"/>
</dbReference>
<dbReference type="Proteomes" id="UP001500730">
    <property type="component" value="Unassembled WGS sequence"/>
</dbReference>
<organism evidence="8 9">
    <name type="scientific">Terrabacter carboxydivorans</name>
    <dbReference type="NCBI Taxonomy" id="619730"/>
    <lineage>
        <taxon>Bacteria</taxon>
        <taxon>Bacillati</taxon>
        <taxon>Actinomycetota</taxon>
        <taxon>Actinomycetes</taxon>
        <taxon>Micrococcales</taxon>
        <taxon>Intrasporangiaceae</taxon>
        <taxon>Terrabacter</taxon>
    </lineage>
</organism>
<evidence type="ECO:0000313" key="9">
    <source>
        <dbReference type="Proteomes" id="UP001500730"/>
    </source>
</evidence>
<keyword evidence="3" id="KW-1003">Cell membrane</keyword>
<feature type="transmembrane region" description="Helical" evidence="7">
    <location>
        <begin position="385"/>
        <end position="407"/>
    </location>
</feature>
<keyword evidence="4 7" id="KW-0812">Transmembrane</keyword>
<dbReference type="InterPro" id="IPR050171">
    <property type="entry name" value="MFS_Transporters"/>
</dbReference>
<comment type="caution">
    <text evidence="8">The sequence shown here is derived from an EMBL/GenBank/DDBJ whole genome shotgun (WGS) entry which is preliminary data.</text>
</comment>
<dbReference type="Pfam" id="PF07690">
    <property type="entry name" value="MFS_1"/>
    <property type="match status" value="1"/>
</dbReference>
<evidence type="ECO:0000256" key="6">
    <source>
        <dbReference type="ARBA" id="ARBA00023136"/>
    </source>
</evidence>
<gene>
    <name evidence="8" type="ORF">GCM10009858_10790</name>
</gene>
<sequence>MTARVTPPQAEPLTRRGVPVDRDLRILAIGSFANRFGAGAVLTTSALYFTRQVGFSATEVALAMSVSAVVGIVVQVPAGHLGDTLGPRRVLTGFMAGAALFSAPPVLATTPWALAVLLGVLALFERGAGAVNQGVIAQLATGGRGVLSKAYLRAVTNTALGLGSVFGGAALVIDERWAYVTVFVLNAVFTGFAAWNTTRLPDIAPHVRDAGEPRLAVLRDWPYVVITVITGLFSLHFFVMELGLALYVSARTAAPTVMVAILLILNTTAVALFQVRLSRRADSVEAGARALVRGAWWIAGGFAVVALADRGSRWLAIGALVVGSLVHVVGEMIGSGGQWGLQMGLAPHERQGQYQGFAGLGFSVLAVVAPPLVTYFCVDRGETGWLVLAAFMVVIALVSVPAARWALASRASYGVTTHSG</sequence>
<dbReference type="EMBL" id="BAAARE010000004">
    <property type="protein sequence ID" value="GAA2475289.1"/>
    <property type="molecule type" value="Genomic_DNA"/>
</dbReference>
<feature type="transmembrane region" description="Helical" evidence="7">
    <location>
        <begin position="253"/>
        <end position="278"/>
    </location>
</feature>
<dbReference type="RefSeq" id="WP_344253679.1">
    <property type="nucleotide sequence ID" value="NZ_BAAARE010000004.1"/>
</dbReference>
<feature type="transmembrane region" description="Helical" evidence="7">
    <location>
        <begin position="60"/>
        <end position="78"/>
    </location>
</feature>
<accession>A0ABP5Y5A9</accession>
<dbReference type="PANTHER" id="PTHR23517">
    <property type="entry name" value="RESISTANCE PROTEIN MDTM, PUTATIVE-RELATED-RELATED"/>
    <property type="match status" value="1"/>
</dbReference>
<keyword evidence="6 7" id="KW-0472">Membrane</keyword>
<dbReference type="InterPro" id="IPR011701">
    <property type="entry name" value="MFS"/>
</dbReference>
<feature type="transmembrane region" description="Helical" evidence="7">
    <location>
        <begin position="354"/>
        <end position="373"/>
    </location>
</feature>
<evidence type="ECO:0000256" key="3">
    <source>
        <dbReference type="ARBA" id="ARBA00022475"/>
    </source>
</evidence>
<evidence type="ECO:0000313" key="8">
    <source>
        <dbReference type="EMBL" id="GAA2475289.1"/>
    </source>
</evidence>
<protein>
    <submittedName>
        <fullName evidence="8">MFS transporter</fullName>
    </submittedName>
</protein>
<evidence type="ECO:0000256" key="7">
    <source>
        <dbReference type="SAM" id="Phobius"/>
    </source>
</evidence>